<dbReference type="InterPro" id="IPR002104">
    <property type="entry name" value="Integrase_catalytic"/>
</dbReference>
<dbReference type="Pfam" id="PF00589">
    <property type="entry name" value="Phage_integrase"/>
    <property type="match status" value="1"/>
</dbReference>
<dbReference type="PROSITE" id="PS51898">
    <property type="entry name" value="TYR_RECOMBINASE"/>
    <property type="match status" value="1"/>
</dbReference>
<sequence>MSITKTKNGTYRLRLYIPEDARASLGIQSKTIEKRFKTKKEAQKYNNYLRFEIQKALDGELDNTVDNRENILFKDFFKQVWWVNYKLGHTTNTNYPPTKPTADNTESIFRLHILPLFGNYSLKFLNNNKEVVINLLTQKASEYANFKIIRSYMTSVFDFAEELDYIEYNRLSKIIKRIKPTKKLKIEEAKREEDLYLTLSELKDWLNAFDHDLETGEICFKDYVLFYTTFFLSDRKSETYALQWKHINFAKNKIQIVQALDKYGNIKSTKGKKKTIFTMPDELKQLLIRWKKEQADELSNFSIKQTSEQLVFTYIDTKGNVNKPLHPDYLNYRMKSVMKRHPNLKYATPHKLRHTGATLAKELGMSLQEVSEALTHSDTNITQTYLNSANVIPMPAGEYTFRSIQNL</sequence>
<protein>
    <submittedName>
        <fullName evidence="6">Site-specific integrase</fullName>
    </submittedName>
</protein>
<dbReference type="PANTHER" id="PTHR30629">
    <property type="entry name" value="PROPHAGE INTEGRASE"/>
    <property type="match status" value="1"/>
</dbReference>
<evidence type="ECO:0000313" key="7">
    <source>
        <dbReference type="Proteomes" id="UP000234384"/>
    </source>
</evidence>
<dbReference type="InterPro" id="IPR010998">
    <property type="entry name" value="Integrase_recombinase_N"/>
</dbReference>
<dbReference type="PANTHER" id="PTHR30629:SF2">
    <property type="entry name" value="PROPHAGE INTEGRASE INTS-RELATED"/>
    <property type="match status" value="1"/>
</dbReference>
<proteinExistence type="inferred from homology"/>
<reference evidence="6 7" key="1">
    <citation type="submission" date="2017-12" db="EMBL/GenBank/DDBJ databases">
        <title>Phylogenetic diversity of female urinary microbiome.</title>
        <authorList>
            <person name="Thomas-White K."/>
            <person name="Wolfe A.J."/>
        </authorList>
    </citation>
    <scope>NUCLEOTIDE SEQUENCE [LARGE SCALE GENOMIC DNA]</scope>
    <source>
        <strain evidence="6 7">UMB0898</strain>
    </source>
</reference>
<name>A0A2I1K4J9_9LACT</name>
<evidence type="ECO:0000256" key="2">
    <source>
        <dbReference type="ARBA" id="ARBA00022908"/>
    </source>
</evidence>
<dbReference type="AlphaFoldDB" id="A0A2I1K4J9"/>
<dbReference type="CDD" id="cd01189">
    <property type="entry name" value="INT_ICEBs1_C_like"/>
    <property type="match status" value="1"/>
</dbReference>
<organism evidence="6 7">
    <name type="scientific">Falseniella ignava</name>
    <dbReference type="NCBI Taxonomy" id="137730"/>
    <lineage>
        <taxon>Bacteria</taxon>
        <taxon>Bacillati</taxon>
        <taxon>Bacillota</taxon>
        <taxon>Bacilli</taxon>
        <taxon>Lactobacillales</taxon>
        <taxon>Aerococcaceae</taxon>
        <taxon>Falseniella</taxon>
    </lineage>
</organism>
<dbReference type="OrthoDB" id="9803188at2"/>
<dbReference type="Proteomes" id="UP000234384">
    <property type="component" value="Unassembled WGS sequence"/>
</dbReference>
<dbReference type="InterPro" id="IPR013762">
    <property type="entry name" value="Integrase-like_cat_sf"/>
</dbReference>
<dbReference type="EMBL" id="PKHE01000002">
    <property type="protein sequence ID" value="PKY90576.1"/>
    <property type="molecule type" value="Genomic_DNA"/>
</dbReference>
<evidence type="ECO:0000256" key="1">
    <source>
        <dbReference type="ARBA" id="ARBA00008857"/>
    </source>
</evidence>
<dbReference type="SUPFAM" id="SSF56349">
    <property type="entry name" value="DNA breaking-rejoining enzymes"/>
    <property type="match status" value="1"/>
</dbReference>
<accession>A0A2I1K4J9</accession>
<dbReference type="InterPro" id="IPR050808">
    <property type="entry name" value="Phage_Integrase"/>
</dbReference>
<dbReference type="InterPro" id="IPR011010">
    <property type="entry name" value="DNA_brk_join_enz"/>
</dbReference>
<evidence type="ECO:0000256" key="4">
    <source>
        <dbReference type="ARBA" id="ARBA00023172"/>
    </source>
</evidence>
<evidence type="ECO:0000256" key="3">
    <source>
        <dbReference type="ARBA" id="ARBA00023125"/>
    </source>
</evidence>
<dbReference type="GO" id="GO:0003677">
    <property type="term" value="F:DNA binding"/>
    <property type="evidence" value="ECO:0007669"/>
    <property type="project" value="UniProtKB-KW"/>
</dbReference>
<feature type="domain" description="Tyr recombinase" evidence="5">
    <location>
        <begin position="192"/>
        <end position="400"/>
    </location>
</feature>
<evidence type="ECO:0000313" key="6">
    <source>
        <dbReference type="EMBL" id="PKY90576.1"/>
    </source>
</evidence>
<keyword evidence="2" id="KW-0229">DNA integration</keyword>
<dbReference type="Gene3D" id="1.10.150.130">
    <property type="match status" value="1"/>
</dbReference>
<dbReference type="RefSeq" id="WP_101953800.1">
    <property type="nucleotide sequence ID" value="NZ_PKHE01000002.1"/>
</dbReference>
<comment type="caution">
    <text evidence="6">The sequence shown here is derived from an EMBL/GenBank/DDBJ whole genome shotgun (WGS) entry which is preliminary data.</text>
</comment>
<dbReference type="GO" id="GO:0006310">
    <property type="term" value="P:DNA recombination"/>
    <property type="evidence" value="ECO:0007669"/>
    <property type="project" value="UniProtKB-KW"/>
</dbReference>
<dbReference type="Gene3D" id="1.10.443.10">
    <property type="entry name" value="Intergrase catalytic core"/>
    <property type="match status" value="1"/>
</dbReference>
<gene>
    <name evidence="6" type="ORF">CYJ57_01565</name>
</gene>
<keyword evidence="3" id="KW-0238">DNA-binding</keyword>
<dbReference type="GO" id="GO:0015074">
    <property type="term" value="P:DNA integration"/>
    <property type="evidence" value="ECO:0007669"/>
    <property type="project" value="UniProtKB-KW"/>
</dbReference>
<evidence type="ECO:0000259" key="5">
    <source>
        <dbReference type="PROSITE" id="PS51898"/>
    </source>
</evidence>
<comment type="similarity">
    <text evidence="1">Belongs to the 'phage' integrase family.</text>
</comment>
<keyword evidence="4" id="KW-0233">DNA recombination</keyword>